<dbReference type="GO" id="GO:0016787">
    <property type="term" value="F:hydrolase activity"/>
    <property type="evidence" value="ECO:0007669"/>
    <property type="project" value="UniProtKB-KW"/>
</dbReference>
<dbReference type="GO" id="GO:0000723">
    <property type="term" value="P:telomere maintenance"/>
    <property type="evidence" value="ECO:0007669"/>
    <property type="project" value="InterPro"/>
</dbReference>
<keyword evidence="1" id="KW-0227">DNA damage</keyword>
<comment type="similarity">
    <text evidence="1">Belongs to the helicase family.</text>
</comment>
<evidence type="ECO:0000313" key="3">
    <source>
        <dbReference type="EMBL" id="KAK3763733.1"/>
    </source>
</evidence>
<dbReference type="SUPFAM" id="SSF52540">
    <property type="entry name" value="P-loop containing nucleoside triphosphate hydrolases"/>
    <property type="match status" value="1"/>
</dbReference>
<gene>
    <name evidence="3" type="ORF">RRG08_062481</name>
</gene>
<dbReference type="PANTHER" id="PTHR10492">
    <property type="match status" value="1"/>
</dbReference>
<comment type="cofactor">
    <cofactor evidence="1">
        <name>Mg(2+)</name>
        <dbReference type="ChEBI" id="CHEBI:18420"/>
    </cofactor>
</comment>
<protein>
    <recommendedName>
        <fullName evidence="1">ATP-dependent DNA helicase</fullName>
        <ecNumber evidence="1">5.6.2.3</ecNumber>
    </recommendedName>
</protein>
<dbReference type="InterPro" id="IPR027417">
    <property type="entry name" value="P-loop_NTPase"/>
</dbReference>
<keyword evidence="1" id="KW-0547">Nucleotide-binding</keyword>
<evidence type="ECO:0000259" key="2">
    <source>
        <dbReference type="Pfam" id="PF05970"/>
    </source>
</evidence>
<dbReference type="InterPro" id="IPR010285">
    <property type="entry name" value="DNA_helicase_pif1-like_DEAD"/>
</dbReference>
<comment type="catalytic activity">
    <reaction evidence="1">
        <text>ATP + H2O = ADP + phosphate + H(+)</text>
        <dbReference type="Rhea" id="RHEA:13065"/>
        <dbReference type="ChEBI" id="CHEBI:15377"/>
        <dbReference type="ChEBI" id="CHEBI:15378"/>
        <dbReference type="ChEBI" id="CHEBI:30616"/>
        <dbReference type="ChEBI" id="CHEBI:43474"/>
        <dbReference type="ChEBI" id="CHEBI:456216"/>
        <dbReference type="EC" id="5.6.2.3"/>
    </reaction>
</comment>
<dbReference type="GO" id="GO:0006281">
    <property type="term" value="P:DNA repair"/>
    <property type="evidence" value="ECO:0007669"/>
    <property type="project" value="UniProtKB-KW"/>
</dbReference>
<keyword evidence="1" id="KW-0233">DNA recombination</keyword>
<name>A0AAE0Z6F4_9GAST</name>
<accession>A0AAE0Z6F4</accession>
<sequence length="98" mass="10202">MTSKYPDSTVGGLIFLDAPGGCGKTFLIETLLASQRAKQHIAIATASTGLAATLLLGGQTVHSTFKVPININTIASVTCNKERDCPITNASGGYNFDN</sequence>
<dbReference type="Gene3D" id="3.40.50.300">
    <property type="entry name" value="P-loop containing nucleotide triphosphate hydrolases"/>
    <property type="match status" value="1"/>
</dbReference>
<feature type="domain" description="DNA helicase Pif1-like DEAD-box helicase" evidence="2">
    <location>
        <begin position="10"/>
        <end position="83"/>
    </location>
</feature>
<keyword evidence="1" id="KW-0347">Helicase</keyword>
<dbReference type="AlphaFoldDB" id="A0AAE0Z6F4"/>
<evidence type="ECO:0000256" key="1">
    <source>
        <dbReference type="RuleBase" id="RU363044"/>
    </source>
</evidence>
<dbReference type="GO" id="GO:0005524">
    <property type="term" value="F:ATP binding"/>
    <property type="evidence" value="ECO:0007669"/>
    <property type="project" value="UniProtKB-KW"/>
</dbReference>
<keyword evidence="1" id="KW-0234">DNA repair</keyword>
<keyword evidence="4" id="KW-1185">Reference proteome</keyword>
<comment type="caution">
    <text evidence="3">The sequence shown here is derived from an EMBL/GenBank/DDBJ whole genome shotgun (WGS) entry which is preliminary data.</text>
</comment>
<dbReference type="GO" id="GO:0006310">
    <property type="term" value="P:DNA recombination"/>
    <property type="evidence" value="ECO:0007669"/>
    <property type="project" value="UniProtKB-KW"/>
</dbReference>
<dbReference type="EC" id="5.6.2.3" evidence="1"/>
<dbReference type="Pfam" id="PF05970">
    <property type="entry name" value="PIF1"/>
    <property type="match status" value="1"/>
</dbReference>
<dbReference type="GO" id="GO:0043139">
    <property type="term" value="F:5'-3' DNA helicase activity"/>
    <property type="evidence" value="ECO:0007669"/>
    <property type="project" value="UniProtKB-EC"/>
</dbReference>
<dbReference type="Proteomes" id="UP001283361">
    <property type="component" value="Unassembled WGS sequence"/>
</dbReference>
<keyword evidence="1" id="KW-0067">ATP-binding</keyword>
<reference evidence="3" key="1">
    <citation type="journal article" date="2023" name="G3 (Bethesda)">
        <title>A reference genome for the long-term kleptoplast-retaining sea slug Elysia crispata morphotype clarki.</title>
        <authorList>
            <person name="Eastman K.E."/>
            <person name="Pendleton A.L."/>
            <person name="Shaikh M.A."/>
            <person name="Suttiyut T."/>
            <person name="Ogas R."/>
            <person name="Tomko P."/>
            <person name="Gavelis G."/>
            <person name="Widhalm J.R."/>
            <person name="Wisecaver J.H."/>
        </authorList>
    </citation>
    <scope>NUCLEOTIDE SEQUENCE</scope>
    <source>
        <strain evidence="3">ECLA1</strain>
    </source>
</reference>
<dbReference type="EMBL" id="JAWDGP010004506">
    <property type="protein sequence ID" value="KAK3763733.1"/>
    <property type="molecule type" value="Genomic_DNA"/>
</dbReference>
<keyword evidence="1" id="KW-0378">Hydrolase</keyword>
<organism evidence="3 4">
    <name type="scientific">Elysia crispata</name>
    <name type="common">lettuce slug</name>
    <dbReference type="NCBI Taxonomy" id="231223"/>
    <lineage>
        <taxon>Eukaryota</taxon>
        <taxon>Metazoa</taxon>
        <taxon>Spiralia</taxon>
        <taxon>Lophotrochozoa</taxon>
        <taxon>Mollusca</taxon>
        <taxon>Gastropoda</taxon>
        <taxon>Heterobranchia</taxon>
        <taxon>Euthyneura</taxon>
        <taxon>Panpulmonata</taxon>
        <taxon>Sacoglossa</taxon>
        <taxon>Placobranchoidea</taxon>
        <taxon>Plakobranchidae</taxon>
        <taxon>Elysia</taxon>
    </lineage>
</organism>
<evidence type="ECO:0000313" key="4">
    <source>
        <dbReference type="Proteomes" id="UP001283361"/>
    </source>
</evidence>
<proteinExistence type="inferred from homology"/>
<dbReference type="PANTHER" id="PTHR10492:SF57">
    <property type="entry name" value="ATP-DEPENDENT DNA HELICASE"/>
    <property type="match status" value="1"/>
</dbReference>